<organism evidence="1">
    <name type="scientific">viral metagenome</name>
    <dbReference type="NCBI Taxonomy" id="1070528"/>
    <lineage>
        <taxon>unclassified sequences</taxon>
        <taxon>metagenomes</taxon>
        <taxon>organismal metagenomes</taxon>
    </lineage>
</organism>
<evidence type="ECO:0000313" key="1">
    <source>
        <dbReference type="EMBL" id="QHS93040.1"/>
    </source>
</evidence>
<protein>
    <submittedName>
        <fullName evidence="1">Uncharacterized protein</fullName>
    </submittedName>
</protein>
<dbReference type="AlphaFoldDB" id="A0A6C0BLX3"/>
<accession>A0A6C0BLX3</accession>
<reference evidence="1" key="1">
    <citation type="journal article" date="2020" name="Nature">
        <title>Giant virus diversity and host interactions through global metagenomics.</title>
        <authorList>
            <person name="Schulz F."/>
            <person name="Roux S."/>
            <person name="Paez-Espino D."/>
            <person name="Jungbluth S."/>
            <person name="Walsh D.A."/>
            <person name="Denef V.J."/>
            <person name="McMahon K.D."/>
            <person name="Konstantinidis K.T."/>
            <person name="Eloe-Fadrosh E.A."/>
            <person name="Kyrpides N.C."/>
            <person name="Woyke T."/>
        </authorList>
    </citation>
    <scope>NUCLEOTIDE SEQUENCE</scope>
    <source>
        <strain evidence="1">GVMAG-M-3300017651-5</strain>
    </source>
</reference>
<proteinExistence type="predicted"/>
<dbReference type="EMBL" id="MN739195">
    <property type="protein sequence ID" value="QHS93040.1"/>
    <property type="molecule type" value="Genomic_DNA"/>
</dbReference>
<sequence>MELILLLLEIYGLLRSSGRMMNSTILNDLEVWRD</sequence>
<name>A0A6C0BLX3_9ZZZZ</name>